<organism evidence="1 2">
    <name type="scientific">Dreissena polymorpha</name>
    <name type="common">Zebra mussel</name>
    <name type="synonym">Mytilus polymorpha</name>
    <dbReference type="NCBI Taxonomy" id="45954"/>
    <lineage>
        <taxon>Eukaryota</taxon>
        <taxon>Metazoa</taxon>
        <taxon>Spiralia</taxon>
        <taxon>Lophotrochozoa</taxon>
        <taxon>Mollusca</taxon>
        <taxon>Bivalvia</taxon>
        <taxon>Autobranchia</taxon>
        <taxon>Heteroconchia</taxon>
        <taxon>Euheterodonta</taxon>
        <taxon>Imparidentia</taxon>
        <taxon>Neoheterodontei</taxon>
        <taxon>Myida</taxon>
        <taxon>Dreissenoidea</taxon>
        <taxon>Dreissenidae</taxon>
        <taxon>Dreissena</taxon>
    </lineage>
</organism>
<keyword evidence="2" id="KW-1185">Reference proteome</keyword>
<protein>
    <submittedName>
        <fullName evidence="1">Uncharacterized protein</fullName>
    </submittedName>
</protein>
<dbReference type="AlphaFoldDB" id="A0A9D4LKA7"/>
<name>A0A9D4LKA7_DREPO</name>
<evidence type="ECO:0000313" key="1">
    <source>
        <dbReference type="EMBL" id="KAH3859429.1"/>
    </source>
</evidence>
<evidence type="ECO:0000313" key="2">
    <source>
        <dbReference type="Proteomes" id="UP000828390"/>
    </source>
</evidence>
<proteinExistence type="predicted"/>
<sequence>MNLLDKSLAECQRGEIGQRNVMLQFDFKWRMNETKYIQCYKSDIIIGRCNGITILDCSVELKHVGVYYISSNTDLSSVSLLIATFNVSYSGDYSCSKVDNQDEKKMCIIEKAPASGSEATAQASGSEATDFGDWKIVGIVFVNIMSSAFGGFRHERLFQCIII</sequence>
<reference evidence="1" key="2">
    <citation type="submission" date="2020-11" db="EMBL/GenBank/DDBJ databases">
        <authorList>
            <person name="McCartney M.A."/>
            <person name="Auch B."/>
            <person name="Kono T."/>
            <person name="Mallez S."/>
            <person name="Becker A."/>
            <person name="Gohl D.M."/>
            <person name="Silverstein K.A.T."/>
            <person name="Koren S."/>
            <person name="Bechman K.B."/>
            <person name="Herman A."/>
            <person name="Abrahante J.E."/>
            <person name="Garbe J."/>
        </authorList>
    </citation>
    <scope>NUCLEOTIDE SEQUENCE</scope>
    <source>
        <strain evidence="1">Duluth1</strain>
        <tissue evidence="1">Whole animal</tissue>
    </source>
</reference>
<comment type="caution">
    <text evidence="1">The sequence shown here is derived from an EMBL/GenBank/DDBJ whole genome shotgun (WGS) entry which is preliminary data.</text>
</comment>
<dbReference type="Proteomes" id="UP000828390">
    <property type="component" value="Unassembled WGS sequence"/>
</dbReference>
<dbReference type="EMBL" id="JAIWYP010000003">
    <property type="protein sequence ID" value="KAH3859429.1"/>
    <property type="molecule type" value="Genomic_DNA"/>
</dbReference>
<reference evidence="1" key="1">
    <citation type="journal article" date="2019" name="bioRxiv">
        <title>The Genome of the Zebra Mussel, Dreissena polymorpha: A Resource for Invasive Species Research.</title>
        <authorList>
            <person name="McCartney M.A."/>
            <person name="Auch B."/>
            <person name="Kono T."/>
            <person name="Mallez S."/>
            <person name="Zhang Y."/>
            <person name="Obille A."/>
            <person name="Becker A."/>
            <person name="Abrahante J.E."/>
            <person name="Garbe J."/>
            <person name="Badalamenti J.P."/>
            <person name="Herman A."/>
            <person name="Mangelson H."/>
            <person name="Liachko I."/>
            <person name="Sullivan S."/>
            <person name="Sone E.D."/>
            <person name="Koren S."/>
            <person name="Silverstein K.A.T."/>
            <person name="Beckman K.B."/>
            <person name="Gohl D.M."/>
        </authorList>
    </citation>
    <scope>NUCLEOTIDE SEQUENCE</scope>
    <source>
        <strain evidence="1">Duluth1</strain>
        <tissue evidence="1">Whole animal</tissue>
    </source>
</reference>
<gene>
    <name evidence="1" type="ORF">DPMN_102243</name>
</gene>
<accession>A0A9D4LKA7</accession>